<evidence type="ECO:0000313" key="9">
    <source>
        <dbReference type="EMBL" id="KJD45133.1"/>
    </source>
</evidence>
<dbReference type="RefSeq" id="WP_044646620.1">
    <property type="nucleotide sequence ID" value="NZ_JTHP01000024.1"/>
</dbReference>
<feature type="transmembrane region" description="Helical" evidence="7">
    <location>
        <begin position="366"/>
        <end position="389"/>
    </location>
</feature>
<feature type="transmembrane region" description="Helical" evidence="7">
    <location>
        <begin position="43"/>
        <end position="62"/>
    </location>
</feature>
<comment type="subcellular location">
    <subcellularLocation>
        <location evidence="1">Cell membrane</location>
        <topology evidence="1">Multi-pass membrane protein</topology>
    </subcellularLocation>
</comment>
<comment type="caution">
    <text evidence="9">The sequence shown here is derived from an EMBL/GenBank/DDBJ whole genome shotgun (WGS) entry which is preliminary data.</text>
</comment>
<evidence type="ECO:0000256" key="1">
    <source>
        <dbReference type="ARBA" id="ARBA00004651"/>
    </source>
</evidence>
<accession>A0A0D7X2D2</accession>
<name>A0A0D7X2D2_9BACL</name>
<feature type="transmembrane region" description="Helical" evidence="7">
    <location>
        <begin position="340"/>
        <end position="360"/>
    </location>
</feature>
<sequence>MKNPYIRMATGLYINYFLLGMINVILSSNMSFLTVQLNTDKAAIGYLVSAIGIGKLLALGVAGKMSDKYGRKPLVVIASFAYLIFLIGIPLAPNYTLAFVFAIIAGLCNSMMDSGTYPALIEGFGKKAGSATVLVKASISIGAIVIPFMIAFFIDHNMFYGYSFFIPAGIYLLSGIFLSMTAFPNHKAEEQKATTEAAQSVDTFRTEPKFWQEGLSLIIIGFTSTVLFMIVQLWLPTFGQEALGMEKASAIKLLSYYSIGSLVSVILLAVVLGRFIKPITVMIVYPFIALLSLLALITWHNPVATIISSFLIGLSTAGIFQIALTVMTEFFRKNKGTTTSLVNIAASLSFILMPLATGGMSKSLGITSVFILDIAIAVVSILLAVFVAYRYKKVFH</sequence>
<dbReference type="GO" id="GO:0005886">
    <property type="term" value="C:plasma membrane"/>
    <property type="evidence" value="ECO:0007669"/>
    <property type="project" value="UniProtKB-SubCell"/>
</dbReference>
<evidence type="ECO:0000313" key="10">
    <source>
        <dbReference type="Proteomes" id="UP000032534"/>
    </source>
</evidence>
<dbReference type="PANTHER" id="PTHR23514:SF3">
    <property type="entry name" value="BYPASS OF STOP CODON PROTEIN 6"/>
    <property type="match status" value="1"/>
</dbReference>
<feature type="transmembrane region" description="Helical" evidence="7">
    <location>
        <begin position="214"/>
        <end position="234"/>
    </location>
</feature>
<feature type="transmembrane region" description="Helical" evidence="7">
    <location>
        <begin position="254"/>
        <end position="272"/>
    </location>
</feature>
<dbReference type="InterPro" id="IPR020846">
    <property type="entry name" value="MFS_dom"/>
</dbReference>
<reference evidence="9 10" key="1">
    <citation type="submission" date="2014-11" db="EMBL/GenBank/DDBJ databases">
        <title>Draft Genome Sequences of Paenibacillus polymyxa NRRL B-30509 and Paenibacillus terrae NRRL B-30644, Strains from a Poultry Environment that Produce Tridecaptin A and Paenicidins.</title>
        <authorList>
            <person name="van Belkum M.J."/>
            <person name="Lohans C.T."/>
            <person name="Vederas J.C."/>
        </authorList>
    </citation>
    <scope>NUCLEOTIDE SEQUENCE [LARGE SCALE GENOMIC DNA]</scope>
    <source>
        <strain evidence="9 10">NRRL B-30644</strain>
    </source>
</reference>
<organism evidence="9 10">
    <name type="scientific">Paenibacillus terrae</name>
    <dbReference type="NCBI Taxonomy" id="159743"/>
    <lineage>
        <taxon>Bacteria</taxon>
        <taxon>Bacillati</taxon>
        <taxon>Bacillota</taxon>
        <taxon>Bacilli</taxon>
        <taxon>Bacillales</taxon>
        <taxon>Paenibacillaceae</taxon>
        <taxon>Paenibacillus</taxon>
    </lineage>
</organism>
<comment type="similarity">
    <text evidence="2">Belongs to the major facilitator superfamily.</text>
</comment>
<evidence type="ECO:0000256" key="5">
    <source>
        <dbReference type="ARBA" id="ARBA00022989"/>
    </source>
</evidence>
<protein>
    <submittedName>
        <fullName evidence="9">MFS transporter</fullName>
    </submittedName>
</protein>
<feature type="domain" description="Major facilitator superfamily (MFS) profile" evidence="8">
    <location>
        <begin position="8"/>
        <end position="392"/>
    </location>
</feature>
<dbReference type="AlphaFoldDB" id="A0A0D7X2D2"/>
<dbReference type="Proteomes" id="UP000032534">
    <property type="component" value="Unassembled WGS sequence"/>
</dbReference>
<keyword evidence="5 7" id="KW-1133">Transmembrane helix</keyword>
<dbReference type="InterPro" id="IPR036259">
    <property type="entry name" value="MFS_trans_sf"/>
</dbReference>
<keyword evidence="4 7" id="KW-0812">Transmembrane</keyword>
<dbReference type="InterPro" id="IPR051788">
    <property type="entry name" value="MFS_Transporter"/>
</dbReference>
<dbReference type="EMBL" id="JTHP01000024">
    <property type="protein sequence ID" value="KJD45133.1"/>
    <property type="molecule type" value="Genomic_DNA"/>
</dbReference>
<dbReference type="GO" id="GO:0022857">
    <property type="term" value="F:transmembrane transporter activity"/>
    <property type="evidence" value="ECO:0007669"/>
    <property type="project" value="InterPro"/>
</dbReference>
<keyword evidence="6 7" id="KW-0472">Membrane</keyword>
<dbReference type="PANTHER" id="PTHR23514">
    <property type="entry name" value="BYPASS OF STOP CODON PROTEIN 6"/>
    <property type="match status" value="1"/>
</dbReference>
<feature type="transmembrane region" description="Helical" evidence="7">
    <location>
        <begin position="98"/>
        <end position="121"/>
    </location>
</feature>
<keyword evidence="3" id="KW-0813">Transport</keyword>
<evidence type="ECO:0000259" key="8">
    <source>
        <dbReference type="PROSITE" id="PS50850"/>
    </source>
</evidence>
<evidence type="ECO:0000256" key="6">
    <source>
        <dbReference type="ARBA" id="ARBA00023136"/>
    </source>
</evidence>
<evidence type="ECO:0000256" key="7">
    <source>
        <dbReference type="SAM" id="Phobius"/>
    </source>
</evidence>
<feature type="transmembrane region" description="Helical" evidence="7">
    <location>
        <begin position="306"/>
        <end position="328"/>
    </location>
</feature>
<keyword evidence="10" id="KW-1185">Reference proteome</keyword>
<dbReference type="SUPFAM" id="SSF103473">
    <property type="entry name" value="MFS general substrate transporter"/>
    <property type="match status" value="1"/>
</dbReference>
<evidence type="ECO:0000256" key="3">
    <source>
        <dbReference type="ARBA" id="ARBA00022448"/>
    </source>
</evidence>
<gene>
    <name evidence="9" type="ORF">QD47_13480</name>
</gene>
<proteinExistence type="inferred from homology"/>
<dbReference type="OrthoDB" id="7066727at2"/>
<evidence type="ECO:0000256" key="2">
    <source>
        <dbReference type="ARBA" id="ARBA00008335"/>
    </source>
</evidence>
<feature type="transmembrane region" description="Helical" evidence="7">
    <location>
        <begin position="279"/>
        <end position="300"/>
    </location>
</feature>
<dbReference type="InterPro" id="IPR005829">
    <property type="entry name" value="Sugar_transporter_CS"/>
</dbReference>
<dbReference type="Gene3D" id="1.20.1250.20">
    <property type="entry name" value="MFS general substrate transporter like domains"/>
    <property type="match status" value="2"/>
</dbReference>
<dbReference type="PATRIC" id="fig|159743.3.peg.2997"/>
<feature type="transmembrane region" description="Helical" evidence="7">
    <location>
        <begin position="12"/>
        <end position="37"/>
    </location>
</feature>
<dbReference type="PROSITE" id="PS00216">
    <property type="entry name" value="SUGAR_TRANSPORT_1"/>
    <property type="match status" value="1"/>
</dbReference>
<dbReference type="Pfam" id="PF07690">
    <property type="entry name" value="MFS_1"/>
    <property type="match status" value="1"/>
</dbReference>
<evidence type="ECO:0000256" key="4">
    <source>
        <dbReference type="ARBA" id="ARBA00022692"/>
    </source>
</evidence>
<dbReference type="InterPro" id="IPR011701">
    <property type="entry name" value="MFS"/>
</dbReference>
<feature type="transmembrane region" description="Helical" evidence="7">
    <location>
        <begin position="74"/>
        <end position="92"/>
    </location>
</feature>
<feature type="transmembrane region" description="Helical" evidence="7">
    <location>
        <begin position="133"/>
        <end position="154"/>
    </location>
</feature>
<feature type="transmembrane region" description="Helical" evidence="7">
    <location>
        <begin position="160"/>
        <end position="183"/>
    </location>
</feature>
<dbReference type="PROSITE" id="PS50850">
    <property type="entry name" value="MFS"/>
    <property type="match status" value="1"/>
</dbReference>